<keyword evidence="2 3" id="KW-0175">Coiled coil</keyword>
<evidence type="ECO:0000256" key="1">
    <source>
        <dbReference type="ARBA" id="ARBA00009778"/>
    </source>
</evidence>
<dbReference type="PANTHER" id="PTHR34224">
    <property type="entry name" value="INTERACTOR OF CONSTITUTIVE ACTIVE ROPS 2, CHLOROPLASTIC-RELATED"/>
    <property type="match status" value="1"/>
</dbReference>
<comment type="similarity">
    <text evidence="1">Belongs to the ICR family.</text>
</comment>
<dbReference type="Proteomes" id="UP001164929">
    <property type="component" value="Chromosome 1"/>
</dbReference>
<dbReference type="EMBL" id="JAQIZT010000001">
    <property type="protein sequence ID" value="KAJ7014468.1"/>
    <property type="molecule type" value="Genomic_DNA"/>
</dbReference>
<comment type="caution">
    <text evidence="5">The sequence shown here is derived from an EMBL/GenBank/DDBJ whole genome shotgun (WGS) entry which is preliminary data.</text>
</comment>
<evidence type="ECO:0000313" key="6">
    <source>
        <dbReference type="Proteomes" id="UP001164929"/>
    </source>
</evidence>
<feature type="coiled-coil region" evidence="3">
    <location>
        <begin position="261"/>
        <end position="351"/>
    </location>
</feature>
<gene>
    <name evidence="5" type="ORF">NC653_003936</name>
</gene>
<dbReference type="PANTHER" id="PTHR34224:SF2">
    <property type="entry name" value="INTERACTOR OF CONSTITUTIVE ACTIVE ROPS 4"/>
    <property type="match status" value="1"/>
</dbReference>
<evidence type="ECO:0000313" key="5">
    <source>
        <dbReference type="EMBL" id="KAJ7014468.1"/>
    </source>
</evidence>
<sequence>MDSEKEWLKDCVCTVQENKAHRQDIAVLVLAKAGMDVGEASLSLHYLAMIISQALVCPQGRRLIGSEMPQRQSPRGSHPLRTSNSDSDPLHHRPITDRREKLGDRCSPRGSHPDSLNQKKLGTRIADLESQLGQAQVELKTLKEQLASAEAAKKEAQKELEKKARKGAVPEPEVDSKKADSNSADEVSEDNQLETDVFEVPVEKKTVEPKVDPGDLLDQVEKENNPTDIPAEPQVIAEPEKLSFHDLGLKDDEINMLKTKLEEKQKDLEVFGMENENLKNQLNEANLYISSAKSKEEEVSLKLGQLGEDLEASKANAAQLKGKLEAAEGANEALETEMKKMRVQTEQWRKAADAAAAVLAGGVEMSGRIPERCGSMDKHFGGVFEPPAGGYAGFVGSPGMAYDLDDGFGSVKRKSSGIKKFGDLWKKKAQK</sequence>
<feature type="compositionally biased region" description="Acidic residues" evidence="4">
    <location>
        <begin position="186"/>
        <end position="197"/>
    </location>
</feature>
<organism evidence="5 6">
    <name type="scientific">Populus alba x Populus x berolinensis</name>
    <dbReference type="NCBI Taxonomy" id="444605"/>
    <lineage>
        <taxon>Eukaryota</taxon>
        <taxon>Viridiplantae</taxon>
        <taxon>Streptophyta</taxon>
        <taxon>Embryophyta</taxon>
        <taxon>Tracheophyta</taxon>
        <taxon>Spermatophyta</taxon>
        <taxon>Magnoliopsida</taxon>
        <taxon>eudicotyledons</taxon>
        <taxon>Gunneridae</taxon>
        <taxon>Pentapetalae</taxon>
        <taxon>rosids</taxon>
        <taxon>fabids</taxon>
        <taxon>Malpighiales</taxon>
        <taxon>Salicaceae</taxon>
        <taxon>Saliceae</taxon>
        <taxon>Populus</taxon>
    </lineage>
</organism>
<feature type="compositionally biased region" description="Polar residues" evidence="4">
    <location>
        <begin position="69"/>
        <end position="87"/>
    </location>
</feature>
<dbReference type="AlphaFoldDB" id="A0AAD6WIS2"/>
<accession>A0AAD6WIS2</accession>
<feature type="region of interest" description="Disordered" evidence="4">
    <location>
        <begin position="157"/>
        <end position="231"/>
    </location>
</feature>
<proteinExistence type="inferred from homology"/>
<dbReference type="InterPro" id="IPR029688">
    <property type="entry name" value="ICR"/>
</dbReference>
<feature type="compositionally biased region" description="Basic and acidic residues" evidence="4">
    <location>
        <begin position="88"/>
        <end position="107"/>
    </location>
</feature>
<evidence type="ECO:0008006" key="7">
    <source>
        <dbReference type="Google" id="ProtNLM"/>
    </source>
</evidence>
<evidence type="ECO:0000256" key="3">
    <source>
        <dbReference type="SAM" id="Coils"/>
    </source>
</evidence>
<evidence type="ECO:0000256" key="4">
    <source>
        <dbReference type="SAM" id="MobiDB-lite"/>
    </source>
</evidence>
<protein>
    <recommendedName>
        <fullName evidence="7">Interactor of constitutive active ROPs 4-like</fullName>
    </recommendedName>
</protein>
<feature type="region of interest" description="Disordered" evidence="4">
    <location>
        <begin position="67"/>
        <end position="120"/>
    </location>
</feature>
<evidence type="ECO:0000256" key="2">
    <source>
        <dbReference type="ARBA" id="ARBA00023054"/>
    </source>
</evidence>
<reference evidence="5 6" key="1">
    <citation type="journal article" date="2023" name="Mol. Ecol. Resour.">
        <title>Chromosome-level genome assembly of a triploid poplar Populus alba 'Berolinensis'.</title>
        <authorList>
            <person name="Chen S."/>
            <person name="Yu Y."/>
            <person name="Wang X."/>
            <person name="Wang S."/>
            <person name="Zhang T."/>
            <person name="Zhou Y."/>
            <person name="He R."/>
            <person name="Meng N."/>
            <person name="Wang Y."/>
            <person name="Liu W."/>
            <person name="Liu Z."/>
            <person name="Liu J."/>
            <person name="Guo Q."/>
            <person name="Huang H."/>
            <person name="Sederoff R.R."/>
            <person name="Wang G."/>
            <person name="Qu G."/>
            <person name="Chen S."/>
        </authorList>
    </citation>
    <scope>NUCLEOTIDE SEQUENCE [LARGE SCALE GENOMIC DNA]</scope>
    <source>
        <strain evidence="5">SC-2020</strain>
    </source>
</reference>
<keyword evidence="6" id="KW-1185">Reference proteome</keyword>
<feature type="compositionally biased region" description="Basic and acidic residues" evidence="4">
    <location>
        <begin position="201"/>
        <end position="225"/>
    </location>
</feature>
<name>A0AAD6WIS2_9ROSI</name>